<dbReference type="InterPro" id="IPR027469">
    <property type="entry name" value="Cation_efflux_TMD_sf"/>
</dbReference>
<comment type="caution">
    <text evidence="8">The sequence shown here is derived from an EMBL/GenBank/DDBJ whole genome shotgun (WGS) entry which is preliminary data.</text>
</comment>
<accession>A0ABQ7J9R6</accession>
<dbReference type="SUPFAM" id="SSF161111">
    <property type="entry name" value="Cation efflux protein transmembrane domain-like"/>
    <property type="match status" value="1"/>
</dbReference>
<keyword evidence="3" id="KW-0864">Zinc transport</keyword>
<evidence type="ECO:0000256" key="2">
    <source>
        <dbReference type="ARBA" id="ARBA00022692"/>
    </source>
</evidence>
<evidence type="ECO:0000256" key="3">
    <source>
        <dbReference type="ARBA" id="ARBA00022906"/>
    </source>
</evidence>
<sequence length="190" mass="21189">MEVIQQTFPNESSAEKTISKEFKGSYSEETKMIGAVDDIYHPLPEENPKYEQMEEETRCARKKLCTACICCIVFMVVEVIAGFLSNSLALLTDASHLLSDVCSFSISIFAIWVSRIQGNSKMSFGYHRAEILGALISIILIWVLTGWLVYAAIGRLQSRIIVEGNIMFVTAIFEVYSSEELPLGDQENGA</sequence>
<keyword evidence="4 6" id="KW-1133">Transmembrane helix</keyword>
<protein>
    <recommendedName>
        <fullName evidence="7">Cation efflux protein transmembrane domain-containing protein</fullName>
    </recommendedName>
</protein>
<dbReference type="Pfam" id="PF01545">
    <property type="entry name" value="Cation_efflux"/>
    <property type="match status" value="1"/>
</dbReference>
<dbReference type="NCBIfam" id="TIGR01297">
    <property type="entry name" value="CDF"/>
    <property type="match status" value="1"/>
</dbReference>
<name>A0ABQ7J9R6_9APIC</name>
<dbReference type="PANTHER" id="PTHR11562">
    <property type="entry name" value="CATION EFFLUX PROTEIN/ ZINC TRANSPORTER"/>
    <property type="match status" value="1"/>
</dbReference>
<proteinExistence type="predicted"/>
<keyword evidence="2 6" id="KW-0812">Transmembrane</keyword>
<organism evidence="8 9">
    <name type="scientific">Cardiosporidium cionae</name>
    <dbReference type="NCBI Taxonomy" id="476202"/>
    <lineage>
        <taxon>Eukaryota</taxon>
        <taxon>Sar</taxon>
        <taxon>Alveolata</taxon>
        <taxon>Apicomplexa</taxon>
        <taxon>Aconoidasida</taxon>
        <taxon>Nephromycida</taxon>
        <taxon>Cardiosporidium</taxon>
    </lineage>
</organism>
<keyword evidence="3" id="KW-0813">Transport</keyword>
<dbReference type="InterPro" id="IPR050681">
    <property type="entry name" value="CDF/SLC30A"/>
</dbReference>
<dbReference type="PANTHER" id="PTHR11562:SF17">
    <property type="entry name" value="RE54080P-RELATED"/>
    <property type="match status" value="1"/>
</dbReference>
<keyword evidence="3" id="KW-0406">Ion transport</keyword>
<keyword evidence="3" id="KW-0862">Zinc</keyword>
<feature type="domain" description="Cation efflux protein transmembrane" evidence="7">
    <location>
        <begin position="67"/>
        <end position="173"/>
    </location>
</feature>
<comment type="subcellular location">
    <subcellularLocation>
        <location evidence="1">Membrane</location>
        <topology evidence="1">Multi-pass membrane protein</topology>
    </subcellularLocation>
</comment>
<evidence type="ECO:0000259" key="7">
    <source>
        <dbReference type="Pfam" id="PF01545"/>
    </source>
</evidence>
<evidence type="ECO:0000256" key="1">
    <source>
        <dbReference type="ARBA" id="ARBA00004141"/>
    </source>
</evidence>
<evidence type="ECO:0000313" key="9">
    <source>
        <dbReference type="Proteomes" id="UP000823046"/>
    </source>
</evidence>
<dbReference type="InterPro" id="IPR002524">
    <property type="entry name" value="Cation_efflux"/>
</dbReference>
<evidence type="ECO:0000313" key="8">
    <source>
        <dbReference type="EMBL" id="KAF8820736.1"/>
    </source>
</evidence>
<dbReference type="Gene3D" id="1.20.1510.10">
    <property type="entry name" value="Cation efflux protein transmembrane domain"/>
    <property type="match status" value="1"/>
</dbReference>
<keyword evidence="5 6" id="KW-0472">Membrane</keyword>
<reference evidence="8 9" key="1">
    <citation type="journal article" date="2020" name="bioRxiv">
        <title>Metabolic contributions of an alphaproteobacterial endosymbiont in the apicomplexan Cardiosporidium cionae.</title>
        <authorList>
            <person name="Hunter E.S."/>
            <person name="Paight C.J."/>
            <person name="Lane C.E."/>
        </authorList>
    </citation>
    <scope>NUCLEOTIDE SEQUENCE [LARGE SCALE GENOMIC DNA]</scope>
    <source>
        <strain evidence="8">ESH_2018</strain>
    </source>
</reference>
<feature type="transmembrane region" description="Helical" evidence="6">
    <location>
        <begin position="64"/>
        <end position="84"/>
    </location>
</feature>
<evidence type="ECO:0000256" key="5">
    <source>
        <dbReference type="ARBA" id="ARBA00023136"/>
    </source>
</evidence>
<dbReference type="EMBL" id="JADAQX010000313">
    <property type="protein sequence ID" value="KAF8820736.1"/>
    <property type="molecule type" value="Genomic_DNA"/>
</dbReference>
<evidence type="ECO:0000256" key="4">
    <source>
        <dbReference type="ARBA" id="ARBA00022989"/>
    </source>
</evidence>
<feature type="transmembrane region" description="Helical" evidence="6">
    <location>
        <begin position="134"/>
        <end position="153"/>
    </location>
</feature>
<gene>
    <name evidence="8" type="ORF">IE077_002854</name>
</gene>
<dbReference type="InterPro" id="IPR058533">
    <property type="entry name" value="Cation_efflux_TM"/>
</dbReference>
<evidence type="ECO:0000256" key="6">
    <source>
        <dbReference type="SAM" id="Phobius"/>
    </source>
</evidence>
<dbReference type="Proteomes" id="UP000823046">
    <property type="component" value="Unassembled WGS sequence"/>
</dbReference>
<keyword evidence="9" id="KW-1185">Reference proteome</keyword>